<dbReference type="PRINTS" id="PR01727">
    <property type="entry name" value="DNABINDINGHU"/>
</dbReference>
<evidence type="ECO:0000256" key="1">
    <source>
        <dbReference type="ARBA" id="ARBA00010529"/>
    </source>
</evidence>
<dbReference type="InterPro" id="IPR010992">
    <property type="entry name" value="IHF-like_DNA-bd_dom_sf"/>
</dbReference>
<dbReference type="GO" id="GO:0030527">
    <property type="term" value="F:structural constituent of chromatin"/>
    <property type="evidence" value="ECO:0007669"/>
    <property type="project" value="InterPro"/>
</dbReference>
<gene>
    <name evidence="5" type="ORF">GZH47_02770</name>
</gene>
<sequence length="99" mass="10790">MNKEQLVEEVAKSGGFSKKNAEKAVTCVLDSILQALKDGREVQLVGFGKFEVRYRDARMGRSRATGEEVELPAGKVPVFTAGIAMKQALNAPKHRSTRG</sequence>
<comment type="similarity">
    <text evidence="1 4">Belongs to the bacterial histone-like protein family.</text>
</comment>
<evidence type="ECO:0000313" key="5">
    <source>
        <dbReference type="EMBL" id="QHW34894.1"/>
    </source>
</evidence>
<evidence type="ECO:0000313" key="6">
    <source>
        <dbReference type="Proteomes" id="UP000479114"/>
    </source>
</evidence>
<evidence type="ECO:0000256" key="3">
    <source>
        <dbReference type="ARBA" id="ARBA00023125"/>
    </source>
</evidence>
<keyword evidence="2" id="KW-0226">DNA condensation</keyword>
<dbReference type="Pfam" id="PF00216">
    <property type="entry name" value="Bac_DNA_binding"/>
    <property type="match status" value="1"/>
</dbReference>
<evidence type="ECO:0000256" key="4">
    <source>
        <dbReference type="RuleBase" id="RU003939"/>
    </source>
</evidence>
<protein>
    <submittedName>
        <fullName evidence="5">HU family DNA-binding protein</fullName>
    </submittedName>
</protein>
<dbReference type="InterPro" id="IPR000119">
    <property type="entry name" value="Hist_DNA-bd"/>
</dbReference>
<dbReference type="EMBL" id="CP048286">
    <property type="protein sequence ID" value="QHW34894.1"/>
    <property type="molecule type" value="Genomic_DNA"/>
</dbReference>
<dbReference type="KEGG" id="prz:GZH47_02770"/>
<name>A0A6C0P8L8_9BACL</name>
<keyword evidence="3 5" id="KW-0238">DNA-binding</keyword>
<dbReference type="SMART" id="SM00411">
    <property type="entry name" value="BHL"/>
    <property type="match status" value="1"/>
</dbReference>
<dbReference type="GO" id="GO:0003677">
    <property type="term" value="F:DNA binding"/>
    <property type="evidence" value="ECO:0007669"/>
    <property type="project" value="UniProtKB-KW"/>
</dbReference>
<evidence type="ECO:0000256" key="2">
    <source>
        <dbReference type="ARBA" id="ARBA00023067"/>
    </source>
</evidence>
<dbReference type="GO" id="GO:0030261">
    <property type="term" value="P:chromosome condensation"/>
    <property type="evidence" value="ECO:0007669"/>
    <property type="project" value="UniProtKB-KW"/>
</dbReference>
<dbReference type="Gene3D" id="4.10.520.10">
    <property type="entry name" value="IHF-like DNA-binding proteins"/>
    <property type="match status" value="1"/>
</dbReference>
<proteinExistence type="inferred from homology"/>
<keyword evidence="6" id="KW-1185">Reference proteome</keyword>
<dbReference type="RefSeq" id="WP_162645046.1">
    <property type="nucleotide sequence ID" value="NZ_CP048286.1"/>
</dbReference>
<organism evidence="5 6">
    <name type="scientific">Paenibacillus rhizovicinus</name>
    <dbReference type="NCBI Taxonomy" id="2704463"/>
    <lineage>
        <taxon>Bacteria</taxon>
        <taxon>Bacillati</taxon>
        <taxon>Bacillota</taxon>
        <taxon>Bacilli</taxon>
        <taxon>Bacillales</taxon>
        <taxon>Paenibacillaceae</taxon>
        <taxon>Paenibacillus</taxon>
    </lineage>
</organism>
<accession>A0A6C0P8L8</accession>
<reference evidence="5 6" key="1">
    <citation type="submission" date="2020-02" db="EMBL/GenBank/DDBJ databases">
        <title>Paenibacillus sp. nov., isolated from rhizosphere soil of tomato.</title>
        <authorList>
            <person name="Weon H.-Y."/>
            <person name="Lee S.A."/>
        </authorList>
    </citation>
    <scope>NUCLEOTIDE SEQUENCE [LARGE SCALE GENOMIC DNA]</scope>
    <source>
        <strain evidence="5 6">14171R-81</strain>
    </source>
</reference>
<dbReference type="Proteomes" id="UP000479114">
    <property type="component" value="Chromosome"/>
</dbReference>
<dbReference type="SUPFAM" id="SSF47729">
    <property type="entry name" value="IHF-like DNA-binding proteins"/>
    <property type="match status" value="1"/>
</dbReference>
<dbReference type="PANTHER" id="PTHR33175">
    <property type="entry name" value="DNA-BINDING PROTEIN HU"/>
    <property type="match status" value="1"/>
</dbReference>
<dbReference type="CDD" id="cd13831">
    <property type="entry name" value="HU"/>
    <property type="match status" value="1"/>
</dbReference>
<dbReference type="PANTHER" id="PTHR33175:SF3">
    <property type="entry name" value="DNA-BINDING PROTEIN HU-BETA"/>
    <property type="match status" value="1"/>
</dbReference>
<dbReference type="AlphaFoldDB" id="A0A6C0P8L8"/>